<sequence length="176" mass="19392">MDHERPIEIWLSPYGGFPNSRLPVLYYPKALRSLKGDPDAVEELFYSHGWRGAWINGVYPFDHFHSTTHEVLAVIAGEARLRLGGPAGKSFLCETGDVLVLPAGVAHAYIHGTRDFRVLGAYPEGRSWDLRLGDPGELPVVLAHLGEVPIPKSDPLYGPSGPLVEIWTSIARENQS</sequence>
<dbReference type="EMBL" id="CAJNOB010000016">
    <property type="protein sequence ID" value="CAF0697844.1"/>
    <property type="molecule type" value="Genomic_DNA"/>
</dbReference>
<reference evidence="2" key="1">
    <citation type="submission" date="2021-02" db="EMBL/GenBank/DDBJ databases">
        <authorList>
            <person name="Cremers G."/>
            <person name="Picone N."/>
        </authorList>
    </citation>
    <scope>NUCLEOTIDE SEQUENCE</scope>
    <source>
        <strain evidence="2">PQ17</strain>
    </source>
</reference>
<evidence type="ECO:0000313" key="2">
    <source>
        <dbReference type="EMBL" id="CAF0697844.1"/>
    </source>
</evidence>
<accession>A0A8J2FW85</accession>
<dbReference type="InterPro" id="IPR011051">
    <property type="entry name" value="RmlC_Cupin_sf"/>
</dbReference>
<dbReference type="InterPro" id="IPR047121">
    <property type="entry name" value="YjiB-like"/>
</dbReference>
<proteinExistence type="predicted"/>
<dbReference type="InterPro" id="IPR014710">
    <property type="entry name" value="RmlC-like_jellyroll"/>
</dbReference>
<dbReference type="RefSeq" id="WP_214096333.1">
    <property type="nucleotide sequence ID" value="NZ_CAJNOB010000016.1"/>
</dbReference>
<dbReference type="SUPFAM" id="SSF51182">
    <property type="entry name" value="RmlC-like cupins"/>
    <property type="match status" value="1"/>
</dbReference>
<evidence type="ECO:0000313" key="3">
    <source>
        <dbReference type="Proteomes" id="UP000663859"/>
    </source>
</evidence>
<dbReference type="InterPro" id="IPR013096">
    <property type="entry name" value="Cupin_2"/>
</dbReference>
<dbReference type="PANTHER" id="PTHR36448:SF2">
    <property type="entry name" value="CUPIN TYPE-1 DOMAIN-CONTAINING PROTEIN"/>
    <property type="match status" value="1"/>
</dbReference>
<evidence type="ECO:0000259" key="1">
    <source>
        <dbReference type="Pfam" id="PF07883"/>
    </source>
</evidence>
<dbReference type="AlphaFoldDB" id="A0A8J2FW85"/>
<protein>
    <submittedName>
        <fullName evidence="2">Cupin_2 domain-containing protein</fullName>
    </submittedName>
</protein>
<dbReference type="Gene3D" id="2.60.120.10">
    <property type="entry name" value="Jelly Rolls"/>
    <property type="match status" value="1"/>
</dbReference>
<gene>
    <name evidence="2" type="ORF">MPNT_230037</name>
</gene>
<comment type="caution">
    <text evidence="2">The sequence shown here is derived from an EMBL/GenBank/DDBJ whole genome shotgun (WGS) entry which is preliminary data.</text>
</comment>
<feature type="domain" description="Cupin type-2" evidence="1">
    <location>
        <begin position="62"/>
        <end position="117"/>
    </location>
</feature>
<keyword evidence="3" id="KW-1185">Reference proteome</keyword>
<dbReference type="InterPro" id="IPR014500">
    <property type="entry name" value="UCP019307_cupin"/>
</dbReference>
<dbReference type="CDD" id="cd02219">
    <property type="entry name" value="cupin_YjlB-like"/>
    <property type="match status" value="1"/>
</dbReference>
<organism evidence="2 3">
    <name type="scientific">Candidatus Methylacidithermus pantelleriae</name>
    <dbReference type="NCBI Taxonomy" id="2744239"/>
    <lineage>
        <taxon>Bacteria</taxon>
        <taxon>Pseudomonadati</taxon>
        <taxon>Verrucomicrobiota</taxon>
        <taxon>Methylacidiphilae</taxon>
        <taxon>Methylacidiphilales</taxon>
        <taxon>Methylacidiphilaceae</taxon>
        <taxon>Candidatus Methylacidithermus</taxon>
    </lineage>
</organism>
<dbReference type="PANTHER" id="PTHR36448">
    <property type="entry name" value="BLR7373 PROTEIN"/>
    <property type="match status" value="1"/>
</dbReference>
<dbReference type="Pfam" id="PF07883">
    <property type="entry name" value="Cupin_2"/>
    <property type="match status" value="1"/>
</dbReference>
<dbReference type="Proteomes" id="UP000663859">
    <property type="component" value="Unassembled WGS sequence"/>
</dbReference>
<dbReference type="PIRSF" id="PIRSF019307">
    <property type="entry name" value="UCP019307"/>
    <property type="match status" value="1"/>
</dbReference>
<name>A0A8J2FW85_9BACT</name>